<organism evidence="2 3">
    <name type="scientific">Rhizobium jaguaris</name>
    <dbReference type="NCBI Taxonomy" id="1312183"/>
    <lineage>
        <taxon>Bacteria</taxon>
        <taxon>Pseudomonadati</taxon>
        <taxon>Pseudomonadota</taxon>
        <taxon>Alphaproteobacteria</taxon>
        <taxon>Hyphomicrobiales</taxon>
        <taxon>Rhizobiaceae</taxon>
        <taxon>Rhizobium/Agrobacterium group</taxon>
        <taxon>Rhizobium</taxon>
    </lineage>
</organism>
<sequence>MTTTHVLEILLIIAGIVGIFGWMNAHALRIQKQALRASLDEVQSESTTIRAELAESQALTAVLEAKPKGIGVDSTIALK</sequence>
<evidence type="ECO:0000313" key="3">
    <source>
        <dbReference type="Proteomes" id="UP000282195"/>
    </source>
</evidence>
<dbReference type="KEGG" id="rjg:CCGE525_02560"/>
<keyword evidence="1" id="KW-1133">Transmembrane helix</keyword>
<dbReference type="EMBL" id="CP032694">
    <property type="protein sequence ID" value="AYG57813.1"/>
    <property type="molecule type" value="Genomic_DNA"/>
</dbReference>
<feature type="transmembrane region" description="Helical" evidence="1">
    <location>
        <begin position="6"/>
        <end position="25"/>
    </location>
</feature>
<keyword evidence="3" id="KW-1185">Reference proteome</keyword>
<keyword evidence="1" id="KW-0472">Membrane</keyword>
<name>A0A387FHI4_9HYPH</name>
<accession>A0A387FHI4</accession>
<dbReference type="Proteomes" id="UP000282195">
    <property type="component" value="Chromosome"/>
</dbReference>
<dbReference type="AlphaFoldDB" id="A0A387FHI4"/>
<keyword evidence="1" id="KW-0812">Transmembrane</keyword>
<evidence type="ECO:0000313" key="2">
    <source>
        <dbReference type="EMBL" id="AYG57813.1"/>
    </source>
</evidence>
<reference evidence="2 3" key="1">
    <citation type="submission" date="2018-10" db="EMBL/GenBank/DDBJ databases">
        <title>Rhizobium etli, R. leguminosarum and a new Rhizobium genospecies from Phaseolus dumosus.</title>
        <authorList>
            <person name="Ramirez-Puebla S.T."/>
            <person name="Rogel-Hernandez M.A."/>
            <person name="Guerrero G."/>
            <person name="Ormeno-Orrillo E."/>
            <person name="Martinez-Romero J.C."/>
            <person name="Negrete-Yankelevich S."/>
            <person name="Martinez-Romero E."/>
        </authorList>
    </citation>
    <scope>NUCLEOTIDE SEQUENCE [LARGE SCALE GENOMIC DNA]</scope>
    <source>
        <strain evidence="2 3">CCGE525</strain>
    </source>
</reference>
<protein>
    <submittedName>
        <fullName evidence="2">Uncharacterized protein</fullName>
    </submittedName>
</protein>
<gene>
    <name evidence="2" type="ORF">CCGE525_02560</name>
</gene>
<proteinExistence type="predicted"/>
<evidence type="ECO:0000256" key="1">
    <source>
        <dbReference type="SAM" id="Phobius"/>
    </source>
</evidence>